<comment type="caution">
    <text evidence="1">The sequence shown here is derived from an EMBL/GenBank/DDBJ whole genome shotgun (WGS) entry which is preliminary data.</text>
</comment>
<sequence>APSSMGKAPRSPTMGNDLLTCLCR</sequence>
<organism evidence="1 2">
    <name type="scientific">Trifolium medium</name>
    <dbReference type="NCBI Taxonomy" id="97028"/>
    <lineage>
        <taxon>Eukaryota</taxon>
        <taxon>Viridiplantae</taxon>
        <taxon>Streptophyta</taxon>
        <taxon>Embryophyta</taxon>
        <taxon>Tracheophyta</taxon>
        <taxon>Spermatophyta</taxon>
        <taxon>Magnoliopsida</taxon>
        <taxon>eudicotyledons</taxon>
        <taxon>Gunneridae</taxon>
        <taxon>Pentapetalae</taxon>
        <taxon>rosids</taxon>
        <taxon>fabids</taxon>
        <taxon>Fabales</taxon>
        <taxon>Fabaceae</taxon>
        <taxon>Papilionoideae</taxon>
        <taxon>50 kb inversion clade</taxon>
        <taxon>NPAAA clade</taxon>
        <taxon>Hologalegina</taxon>
        <taxon>IRL clade</taxon>
        <taxon>Trifolieae</taxon>
        <taxon>Trifolium</taxon>
    </lineage>
</organism>
<dbReference type="EMBL" id="LXQA010986617">
    <property type="protein sequence ID" value="MCI80043.1"/>
    <property type="molecule type" value="Genomic_DNA"/>
</dbReference>
<evidence type="ECO:0000313" key="1">
    <source>
        <dbReference type="EMBL" id="MCI80043.1"/>
    </source>
</evidence>
<feature type="non-terminal residue" evidence="1">
    <location>
        <position position="1"/>
    </location>
</feature>
<reference evidence="1 2" key="1">
    <citation type="journal article" date="2018" name="Front. Plant Sci.">
        <title>Red Clover (Trifolium pratense) and Zigzag Clover (T. medium) - A Picture of Genomic Similarities and Differences.</title>
        <authorList>
            <person name="Dluhosova J."/>
            <person name="Istvanek J."/>
            <person name="Nedelnik J."/>
            <person name="Repkova J."/>
        </authorList>
    </citation>
    <scope>NUCLEOTIDE SEQUENCE [LARGE SCALE GENOMIC DNA]</scope>
    <source>
        <strain evidence="2">cv. 10/8</strain>
        <tissue evidence="1">Leaf</tissue>
    </source>
</reference>
<evidence type="ECO:0000313" key="2">
    <source>
        <dbReference type="Proteomes" id="UP000265520"/>
    </source>
</evidence>
<protein>
    <submittedName>
        <fullName evidence="1">Uncharacterized protein</fullName>
    </submittedName>
</protein>
<keyword evidence="2" id="KW-1185">Reference proteome</keyword>
<dbReference type="Proteomes" id="UP000265520">
    <property type="component" value="Unassembled WGS sequence"/>
</dbReference>
<dbReference type="AlphaFoldDB" id="A0A392UXX4"/>
<proteinExistence type="predicted"/>
<name>A0A392UXX4_9FABA</name>
<accession>A0A392UXX4</accession>